<proteinExistence type="predicted"/>
<name>A0AAX2JAR8_9FUSO</name>
<accession>A0AAX2JAR8</accession>
<keyword evidence="4" id="KW-0378">Hydrolase</keyword>
<gene>
    <name evidence="4" type="primary">pgaB</name>
    <name evidence="4" type="ORF">NCTC12112_01275</name>
</gene>
<organism evidence="4 5">
    <name type="scientific">Fusobacterium ulcerans</name>
    <dbReference type="NCBI Taxonomy" id="861"/>
    <lineage>
        <taxon>Bacteria</taxon>
        <taxon>Fusobacteriati</taxon>
        <taxon>Fusobacteriota</taxon>
        <taxon>Fusobacteriia</taxon>
        <taxon>Fusobacteriales</taxon>
        <taxon>Fusobacteriaceae</taxon>
        <taxon>Fusobacterium</taxon>
    </lineage>
</organism>
<dbReference type="AlphaFoldDB" id="A0AAX2JAR8"/>
<evidence type="ECO:0000313" key="5">
    <source>
        <dbReference type="Proteomes" id="UP000249008"/>
    </source>
</evidence>
<dbReference type="Proteomes" id="UP000249008">
    <property type="component" value="Chromosome 1"/>
</dbReference>
<dbReference type="Pfam" id="PF00534">
    <property type="entry name" value="Glycos_transf_1"/>
    <property type="match status" value="1"/>
</dbReference>
<dbReference type="EC" id="3.5.1.-" evidence="4"/>
<dbReference type="PANTHER" id="PTHR34216">
    <property type="match status" value="1"/>
</dbReference>
<dbReference type="InterPro" id="IPR028098">
    <property type="entry name" value="Glyco_trans_4-like_N"/>
</dbReference>
<protein>
    <submittedName>
        <fullName evidence="4">Poly-beta-1,6-N-acetyl-D-glucosamine N-deacetylase</fullName>
        <ecNumber evidence="4">3.5.1.-</ecNumber>
    </submittedName>
</protein>
<dbReference type="KEGG" id="ful:C4N20_13540"/>
<dbReference type="CDD" id="cd10918">
    <property type="entry name" value="CE4_NodB_like_5s_6s"/>
    <property type="match status" value="1"/>
</dbReference>
<dbReference type="GeneID" id="78455844"/>
<dbReference type="RefSeq" id="WP_005977701.1">
    <property type="nucleotide sequence ID" value="NZ_CABKNW010000002.1"/>
</dbReference>
<evidence type="ECO:0000256" key="1">
    <source>
        <dbReference type="ARBA" id="ARBA00004613"/>
    </source>
</evidence>
<dbReference type="Pfam" id="PF01522">
    <property type="entry name" value="Polysacc_deac_1"/>
    <property type="match status" value="1"/>
</dbReference>
<dbReference type="SUPFAM" id="SSF53756">
    <property type="entry name" value="UDP-Glycosyltransferase/glycogen phosphorylase"/>
    <property type="match status" value="1"/>
</dbReference>
<dbReference type="Gene3D" id="3.20.20.370">
    <property type="entry name" value="Glycoside hydrolase/deacetylase"/>
    <property type="match status" value="1"/>
</dbReference>
<evidence type="ECO:0000259" key="3">
    <source>
        <dbReference type="PROSITE" id="PS51677"/>
    </source>
</evidence>
<dbReference type="GO" id="GO:0016757">
    <property type="term" value="F:glycosyltransferase activity"/>
    <property type="evidence" value="ECO:0007669"/>
    <property type="project" value="InterPro"/>
</dbReference>
<feature type="domain" description="NodB homology" evidence="3">
    <location>
        <begin position="413"/>
        <end position="600"/>
    </location>
</feature>
<comment type="subcellular location">
    <subcellularLocation>
        <location evidence="1">Secreted</location>
    </subcellularLocation>
</comment>
<sequence length="600" mass="68998">MNILMALSQLEVTGAEVYGVTLSDELIRRGNNVIIVSDTLTKESKAKYIKLEFNKRGLGERINQVKTLLKIIKENDIHVVHAHSRASSWSSEIACKIAGIPLITSTHGRQPVHLSRKIFKAFGDLTIPVCENIETHLINELGVSPQKAVVLRNPINTEDYPFIPQKKDEGKKILSIIGRLSGPKGEVAYKLLEILSDIDNLEIRLIGGKDIPEKFQKFFNNENIKFIGYVNDVPEKIKESDIVIGAGRVAVEGILSGKPVIAIGEAKYIGLIDEKNLTEALASNFGDIEFNNSENFNWDQIKKDIHSAFNLNEKELIELRKNVENEFDLNIITDKIEKIYARSYVLKRKYDIPVIMYHRVVNDESEGGVHGTYITAKKFDEHMKYLKEKNYEPITFKELLKLNYRNRFNNGKKYIILTFDDGYEDNYKIAFPILKKYQFNCIIYLVSHLNYNKWDVEVPENPEKEFPLMTWDMIKEMQEYGIEFGGHTMTHQKLAHMPFEQAKEEITKSTEFLEGKLGEKLVCFAYPYGDLNEEVKEFVKETGYSFAVATDSGDLSFSEDLFQIRRIGIFPTNNMLSFKRKVHGNYNFIKLRREQKSSKS</sequence>
<dbReference type="PROSITE" id="PS51677">
    <property type="entry name" value="NODB"/>
    <property type="match status" value="1"/>
</dbReference>
<dbReference type="Pfam" id="PF13439">
    <property type="entry name" value="Glyco_transf_4"/>
    <property type="match status" value="1"/>
</dbReference>
<dbReference type="GO" id="GO:0016810">
    <property type="term" value="F:hydrolase activity, acting on carbon-nitrogen (but not peptide) bonds"/>
    <property type="evidence" value="ECO:0007669"/>
    <property type="project" value="InterPro"/>
</dbReference>
<evidence type="ECO:0000313" key="4">
    <source>
        <dbReference type="EMBL" id="SQJ02331.1"/>
    </source>
</evidence>
<dbReference type="InterPro" id="IPR011330">
    <property type="entry name" value="Glyco_hydro/deAcase_b/a-brl"/>
</dbReference>
<dbReference type="GO" id="GO:0005975">
    <property type="term" value="P:carbohydrate metabolic process"/>
    <property type="evidence" value="ECO:0007669"/>
    <property type="project" value="InterPro"/>
</dbReference>
<dbReference type="GO" id="GO:0005576">
    <property type="term" value="C:extracellular region"/>
    <property type="evidence" value="ECO:0007669"/>
    <property type="project" value="UniProtKB-SubCell"/>
</dbReference>
<reference evidence="4 5" key="1">
    <citation type="submission" date="2018-06" db="EMBL/GenBank/DDBJ databases">
        <authorList>
            <consortium name="Pathogen Informatics"/>
            <person name="Doyle S."/>
        </authorList>
    </citation>
    <scope>NUCLEOTIDE SEQUENCE [LARGE SCALE GENOMIC DNA]</scope>
    <source>
        <strain evidence="4 5">NCTC12112</strain>
    </source>
</reference>
<dbReference type="SUPFAM" id="SSF88713">
    <property type="entry name" value="Glycoside hydrolase/deacetylase"/>
    <property type="match status" value="1"/>
</dbReference>
<dbReference type="InterPro" id="IPR001296">
    <property type="entry name" value="Glyco_trans_1"/>
</dbReference>
<dbReference type="InterPro" id="IPR002509">
    <property type="entry name" value="NODB_dom"/>
</dbReference>
<keyword evidence="2" id="KW-0732">Signal</keyword>
<dbReference type="EMBL" id="LS483487">
    <property type="protein sequence ID" value="SQJ02331.1"/>
    <property type="molecule type" value="Genomic_DNA"/>
</dbReference>
<dbReference type="Gene3D" id="3.40.50.2000">
    <property type="entry name" value="Glycogen Phosphorylase B"/>
    <property type="match status" value="2"/>
</dbReference>
<dbReference type="InterPro" id="IPR051398">
    <property type="entry name" value="Polysacch_Deacetylase"/>
</dbReference>
<dbReference type="PANTHER" id="PTHR34216:SF3">
    <property type="entry name" value="POLY-BETA-1,6-N-ACETYL-D-GLUCOSAMINE N-DEACETYLASE"/>
    <property type="match status" value="1"/>
</dbReference>
<dbReference type="CDD" id="cd03819">
    <property type="entry name" value="GT4_WavL-like"/>
    <property type="match status" value="1"/>
</dbReference>
<evidence type="ECO:0000256" key="2">
    <source>
        <dbReference type="ARBA" id="ARBA00022729"/>
    </source>
</evidence>